<reference evidence="2" key="1">
    <citation type="submission" date="2018-04" db="EMBL/GenBank/DDBJ databases">
        <title>WGS assembly of Panicum hallii.</title>
        <authorList>
            <person name="Lovell J."/>
            <person name="Jenkins J."/>
            <person name="Lowry D."/>
            <person name="Mamidi S."/>
            <person name="Sreedasyam A."/>
            <person name="Weng X."/>
            <person name="Barry K."/>
            <person name="Bonette J."/>
            <person name="Campitelli B."/>
            <person name="Daum C."/>
            <person name="Gordon S."/>
            <person name="Gould B."/>
            <person name="Lipzen A."/>
            <person name="Macqueen A."/>
            <person name="Palacio-Mejia J."/>
            <person name="Plott C."/>
            <person name="Shakirov E."/>
            <person name="Shu S."/>
            <person name="Yoshinaga Y."/>
            <person name="Zane M."/>
            <person name="Rokhsar D."/>
            <person name="Grimwood J."/>
            <person name="Schmutz J."/>
            <person name="Juenger T."/>
        </authorList>
    </citation>
    <scope>NUCLEOTIDE SEQUENCE [LARGE SCALE GENOMIC DNA]</scope>
    <source>
        <strain evidence="2">FIL2</strain>
    </source>
</reference>
<feature type="compositionally biased region" description="Basic residues" evidence="1">
    <location>
        <begin position="98"/>
        <end position="121"/>
    </location>
</feature>
<gene>
    <name evidence="2" type="ORF">PAHAL_2G359900</name>
</gene>
<feature type="region of interest" description="Disordered" evidence="1">
    <location>
        <begin position="54"/>
        <end position="121"/>
    </location>
</feature>
<accession>A0A2T8KRK3</accession>
<evidence type="ECO:0000313" key="2">
    <source>
        <dbReference type="EMBL" id="PVH64804.1"/>
    </source>
</evidence>
<proteinExistence type="predicted"/>
<organism evidence="2">
    <name type="scientific">Panicum hallii</name>
    <dbReference type="NCBI Taxonomy" id="206008"/>
    <lineage>
        <taxon>Eukaryota</taxon>
        <taxon>Viridiplantae</taxon>
        <taxon>Streptophyta</taxon>
        <taxon>Embryophyta</taxon>
        <taxon>Tracheophyta</taxon>
        <taxon>Spermatophyta</taxon>
        <taxon>Magnoliopsida</taxon>
        <taxon>Liliopsida</taxon>
        <taxon>Poales</taxon>
        <taxon>Poaceae</taxon>
        <taxon>PACMAD clade</taxon>
        <taxon>Panicoideae</taxon>
        <taxon>Panicodae</taxon>
        <taxon>Paniceae</taxon>
        <taxon>Panicinae</taxon>
        <taxon>Panicum</taxon>
        <taxon>Panicum sect. Panicum</taxon>
    </lineage>
</organism>
<name>A0A2T8KRK3_9POAL</name>
<sequence length="284" mass="31787">MPAPHTSFGSPPRLLLLEPAMGFGPARLVLAPLVLGSLRPPRAAAPLRCLCGAAPAASSQRSSPLRAPLRDRGPGRRIILDSGPPRRRGDRGDAQRRLPGRRRRRRRHGGRRPLRRRHHRVLRPALERLHRCLGREDTTPDHLRGGVRRGCSRVRTGLEACTARDRRDSPQCSDEPPMEYQAVSGPHRLPHWEGEAQGATPGDDPQGRLAILLERCPCAEYIQRVVKLMVILQDHVIMKKDKLTSVPNLPIFSSCPVILTQLMKVVSECSTITESTKFRRYRGH</sequence>
<protein>
    <submittedName>
        <fullName evidence="2">Uncharacterized protein</fullName>
    </submittedName>
</protein>
<dbReference type="EMBL" id="CM008047">
    <property type="protein sequence ID" value="PVH64804.1"/>
    <property type="molecule type" value="Genomic_DNA"/>
</dbReference>
<evidence type="ECO:0000256" key="1">
    <source>
        <dbReference type="SAM" id="MobiDB-lite"/>
    </source>
</evidence>
<dbReference type="Gramene" id="PVH64804">
    <property type="protein sequence ID" value="PVH64804"/>
    <property type="gene ID" value="PAHAL_2G359900"/>
</dbReference>
<dbReference type="AlphaFoldDB" id="A0A2T8KRK3"/>
<dbReference type="Proteomes" id="UP000243499">
    <property type="component" value="Chromosome 2"/>
</dbReference>
<feature type="compositionally biased region" description="Low complexity" evidence="1">
    <location>
        <begin position="54"/>
        <end position="67"/>
    </location>
</feature>